<accession>A0ABX4U4Y1</accession>
<evidence type="ECO:0000313" key="3">
    <source>
        <dbReference type="Proteomes" id="UP000234744"/>
    </source>
</evidence>
<reference evidence="2 3" key="1">
    <citation type="submission" date="2017-12" db="EMBL/GenBank/DDBJ databases">
        <title>Detection of the carbapenemase gene blaVIM-5 in members of the Pseudomonas putida group isolated from polluted Nigerian wetlands.</title>
        <authorList>
            <person name="Adelowo O."/>
            <person name="Vollmers J."/>
            <person name="Maeusezahl I."/>
            <person name="Kaster A.-K."/>
            <person name="Mueller J.A."/>
        </authorList>
    </citation>
    <scope>NUCLEOTIDE SEQUENCE [LARGE SCALE GENOMIC DNA]</scope>
    <source>
        <strain evidence="2 3">MR69</strain>
    </source>
</reference>
<feature type="region of interest" description="Disordered" evidence="1">
    <location>
        <begin position="70"/>
        <end position="89"/>
    </location>
</feature>
<dbReference type="Proteomes" id="UP000234744">
    <property type="component" value="Unassembled WGS sequence"/>
</dbReference>
<evidence type="ECO:0000256" key="1">
    <source>
        <dbReference type="SAM" id="MobiDB-lite"/>
    </source>
</evidence>
<organism evidence="2 3">
    <name type="scientific">Pseudomonas plecoglossicida</name>
    <dbReference type="NCBI Taxonomy" id="70775"/>
    <lineage>
        <taxon>Bacteria</taxon>
        <taxon>Pseudomonadati</taxon>
        <taxon>Pseudomonadota</taxon>
        <taxon>Gammaproteobacteria</taxon>
        <taxon>Pseudomonadales</taxon>
        <taxon>Pseudomonadaceae</taxon>
        <taxon>Pseudomonas</taxon>
    </lineage>
</organism>
<dbReference type="EMBL" id="PJCJ01000003">
    <property type="protein sequence ID" value="PLV15655.1"/>
    <property type="molecule type" value="Genomic_DNA"/>
</dbReference>
<gene>
    <name evidence="2" type="ORF">CXG47_07430</name>
</gene>
<protein>
    <submittedName>
        <fullName evidence="2">Uncharacterized protein</fullName>
    </submittedName>
</protein>
<comment type="caution">
    <text evidence="2">The sequence shown here is derived from an EMBL/GenBank/DDBJ whole genome shotgun (WGS) entry which is preliminary data.</text>
</comment>
<sequence>MDGLRAVFERATLSQRLLLFRRLARSKKSNDMTGGLGWQARYWSLDMHRICRSSLVLRRGRYCPKSSFASLASSQHKAAPTGTAPSTLYPRRRRRRCQIGFGQSMNRCSTAKRRAR</sequence>
<keyword evidence="3" id="KW-1185">Reference proteome</keyword>
<proteinExistence type="predicted"/>
<name>A0ABX4U4Y1_PSEDL</name>
<evidence type="ECO:0000313" key="2">
    <source>
        <dbReference type="EMBL" id="PLV15655.1"/>
    </source>
</evidence>